<accession>A0A517LGT8</accession>
<evidence type="ECO:0000313" key="2">
    <source>
        <dbReference type="EMBL" id="QDS74850.1"/>
    </source>
</evidence>
<keyword evidence="3" id="KW-1185">Reference proteome</keyword>
<dbReference type="InterPro" id="IPR001962">
    <property type="entry name" value="Asn_synthase"/>
</dbReference>
<name>A0A517LGT8_9PEZI</name>
<reference evidence="2 3" key="1">
    <citation type="submission" date="2019-07" db="EMBL/GenBank/DDBJ databases">
        <title>Finished genome of Venturia effusa.</title>
        <authorList>
            <person name="Young C.A."/>
            <person name="Cox M.P."/>
            <person name="Ganley A.R.D."/>
            <person name="David W.J."/>
        </authorList>
    </citation>
    <scope>NUCLEOTIDE SEQUENCE [LARGE SCALE GENOMIC DNA]</scope>
    <source>
        <strain evidence="3">albino</strain>
    </source>
</reference>
<dbReference type="Proteomes" id="UP000316270">
    <property type="component" value="Chromosome 12"/>
</dbReference>
<sequence length="193" mass="22257">MTTTSLFRRRALTRAGQIWMLFHAYARGKCWPSTVSGFLFPDKTKVETRIVENLIEGVRSNLIEAIRLRIKVDVQVDFHLSDSIDSSAIAGIVRHLVKKQHTKIAEYLGVKYHKDHMDEAEVAKRFGDATWHYKHHNDDLNHVAEFAISELQWYHVGRVAKLTGEGSDEISSGYKIYLTDFLREPDTFWPLDA</sequence>
<feature type="domain" description="Asparagine synthetase" evidence="1">
    <location>
        <begin position="58"/>
        <end position="183"/>
    </location>
</feature>
<dbReference type="GO" id="GO:0006529">
    <property type="term" value="P:asparagine biosynthetic process"/>
    <property type="evidence" value="ECO:0007669"/>
    <property type="project" value="InterPro"/>
</dbReference>
<dbReference type="OrthoDB" id="409189at2759"/>
<dbReference type="STRING" id="50376.A0A517LGT8"/>
<dbReference type="EMBL" id="CP042196">
    <property type="protein sequence ID" value="QDS74850.1"/>
    <property type="molecule type" value="Genomic_DNA"/>
</dbReference>
<dbReference type="Pfam" id="PF00733">
    <property type="entry name" value="Asn_synthase"/>
    <property type="match status" value="1"/>
</dbReference>
<dbReference type="Gene3D" id="3.40.50.620">
    <property type="entry name" value="HUPs"/>
    <property type="match status" value="1"/>
</dbReference>
<evidence type="ECO:0000313" key="3">
    <source>
        <dbReference type="Proteomes" id="UP000316270"/>
    </source>
</evidence>
<dbReference type="InterPro" id="IPR014729">
    <property type="entry name" value="Rossmann-like_a/b/a_fold"/>
</dbReference>
<dbReference type="GO" id="GO:0004066">
    <property type="term" value="F:asparagine synthase (glutamine-hydrolyzing) activity"/>
    <property type="evidence" value="ECO:0007669"/>
    <property type="project" value="InterPro"/>
</dbReference>
<proteinExistence type="predicted"/>
<organism evidence="2 3">
    <name type="scientific">Venturia effusa</name>
    <dbReference type="NCBI Taxonomy" id="50376"/>
    <lineage>
        <taxon>Eukaryota</taxon>
        <taxon>Fungi</taxon>
        <taxon>Dikarya</taxon>
        <taxon>Ascomycota</taxon>
        <taxon>Pezizomycotina</taxon>
        <taxon>Dothideomycetes</taxon>
        <taxon>Pleosporomycetidae</taxon>
        <taxon>Venturiales</taxon>
        <taxon>Venturiaceae</taxon>
        <taxon>Venturia</taxon>
    </lineage>
</organism>
<dbReference type="AlphaFoldDB" id="A0A517LGT8"/>
<protein>
    <recommendedName>
        <fullName evidence="1">Asparagine synthetase domain-containing protein</fullName>
    </recommendedName>
</protein>
<evidence type="ECO:0000259" key="1">
    <source>
        <dbReference type="Pfam" id="PF00733"/>
    </source>
</evidence>
<gene>
    <name evidence="2" type="ORF">FKW77_003076</name>
</gene>
<dbReference type="SUPFAM" id="SSF52402">
    <property type="entry name" value="Adenine nucleotide alpha hydrolases-like"/>
    <property type="match status" value="1"/>
</dbReference>